<dbReference type="SUPFAM" id="SSF53697">
    <property type="entry name" value="SIS domain"/>
    <property type="match status" value="1"/>
</dbReference>
<organism evidence="4 5">
    <name type="scientific">Domibacillus enclensis</name>
    <dbReference type="NCBI Taxonomy" id="1017273"/>
    <lineage>
        <taxon>Bacteria</taxon>
        <taxon>Bacillati</taxon>
        <taxon>Bacillota</taxon>
        <taxon>Bacilli</taxon>
        <taxon>Bacillales</taxon>
        <taxon>Bacillaceae</taxon>
        <taxon>Domibacillus</taxon>
    </lineage>
</organism>
<dbReference type="RefSeq" id="WP_045851093.1">
    <property type="nucleotide sequence ID" value="NZ_FTLX01000001.1"/>
</dbReference>
<proteinExistence type="inferred from homology"/>
<dbReference type="GO" id="GO:0016853">
    <property type="term" value="F:isomerase activity"/>
    <property type="evidence" value="ECO:0007669"/>
    <property type="project" value="UniProtKB-KW"/>
</dbReference>
<evidence type="ECO:0000313" key="5">
    <source>
        <dbReference type="Proteomes" id="UP000186385"/>
    </source>
</evidence>
<evidence type="ECO:0000313" key="6">
    <source>
        <dbReference type="Proteomes" id="UP000215545"/>
    </source>
</evidence>
<reference evidence="3" key="3">
    <citation type="submission" date="2017-03" db="EMBL/GenBank/DDBJ databases">
        <authorList>
            <person name="Dastager S.G."/>
            <person name="Neurgaonkar P.S."/>
            <person name="Dharne M.S."/>
        </authorList>
    </citation>
    <scope>NUCLEOTIDE SEQUENCE</scope>
    <source>
        <strain evidence="3">DSM 25145</strain>
    </source>
</reference>
<dbReference type="InterPro" id="IPR022951">
    <property type="entry name" value="UPF0309"/>
</dbReference>
<name>A0A1N6NF56_9BACI</name>
<dbReference type="PANTHER" id="PTHR30390:SF7">
    <property type="entry name" value="PHOSPHOHEPTOSE ISOMERASE"/>
    <property type="match status" value="1"/>
</dbReference>
<keyword evidence="4" id="KW-0413">Isomerase</keyword>
<feature type="domain" description="SIS" evidence="2">
    <location>
        <begin position="31"/>
        <end position="209"/>
    </location>
</feature>
<dbReference type="InterPro" id="IPR050099">
    <property type="entry name" value="SIS_GmhA/DiaA_subfam"/>
</dbReference>
<dbReference type="Gene3D" id="3.40.50.10490">
    <property type="entry name" value="Glucose-6-phosphate isomerase like protein, domain 1"/>
    <property type="match status" value="1"/>
</dbReference>
<protein>
    <recommendedName>
        <fullName evidence="1">UPF0309 protein B1B05_00655</fullName>
    </recommendedName>
</protein>
<reference evidence="4 5" key="1">
    <citation type="submission" date="2017-01" db="EMBL/GenBank/DDBJ databases">
        <authorList>
            <person name="Mah S.A."/>
            <person name="Swanson W.J."/>
            <person name="Moy G.W."/>
            <person name="Vacquier V.D."/>
        </authorList>
    </citation>
    <scope>NUCLEOTIDE SEQUENCE [LARGE SCALE GENOMIC DNA]</scope>
    <source>
        <strain evidence="4 5">NIO-1016</strain>
    </source>
</reference>
<dbReference type="Pfam" id="PF13580">
    <property type="entry name" value="SIS_2"/>
    <property type="match status" value="1"/>
</dbReference>
<dbReference type="OrthoDB" id="9805185at2"/>
<dbReference type="CDD" id="cd05013">
    <property type="entry name" value="SIS_RpiR"/>
    <property type="match status" value="1"/>
</dbReference>
<dbReference type="Proteomes" id="UP000215545">
    <property type="component" value="Unassembled WGS sequence"/>
</dbReference>
<dbReference type="InterPro" id="IPR035472">
    <property type="entry name" value="RpiR-like_SIS"/>
</dbReference>
<reference evidence="6" key="2">
    <citation type="submission" date="2017-03" db="EMBL/GenBank/DDBJ databases">
        <title>Bacillus sp. V-88(T) DSM27956, whole genome shotgun sequencing project.</title>
        <authorList>
            <person name="Dastager S.G."/>
            <person name="Neurgaonkar P.S."/>
            <person name="Dharne M.S."/>
        </authorList>
    </citation>
    <scope>NUCLEOTIDE SEQUENCE [LARGE SCALE GENOMIC DNA]</scope>
    <source>
        <strain evidence="6">DSM 25145</strain>
    </source>
</reference>
<dbReference type="PROSITE" id="PS51464">
    <property type="entry name" value="SIS"/>
    <property type="match status" value="1"/>
</dbReference>
<dbReference type="InterPro" id="IPR046348">
    <property type="entry name" value="SIS_dom_sf"/>
</dbReference>
<evidence type="ECO:0000256" key="1">
    <source>
        <dbReference type="HAMAP-Rule" id="MF_01240"/>
    </source>
</evidence>
<dbReference type="Proteomes" id="UP000186385">
    <property type="component" value="Unassembled WGS sequence"/>
</dbReference>
<accession>A0A1N6NF56</accession>
<dbReference type="EMBL" id="MWSK01000001">
    <property type="protein sequence ID" value="OXS80030.1"/>
    <property type="molecule type" value="Genomic_DNA"/>
</dbReference>
<dbReference type="GO" id="GO:0097367">
    <property type="term" value="F:carbohydrate derivative binding"/>
    <property type="evidence" value="ECO:0007669"/>
    <property type="project" value="InterPro"/>
</dbReference>
<dbReference type="NCBIfam" id="NF002805">
    <property type="entry name" value="PRK02947.1"/>
    <property type="match status" value="1"/>
</dbReference>
<dbReference type="AlphaFoldDB" id="A0A1N6NF56"/>
<dbReference type="STRING" id="1017273.SAMN05443094_101135"/>
<comment type="similarity">
    <text evidence="1">Belongs to the UPF0309 family.</text>
</comment>
<evidence type="ECO:0000313" key="4">
    <source>
        <dbReference type="EMBL" id="SIP90748.1"/>
    </source>
</evidence>
<dbReference type="HAMAP" id="MF_01240">
    <property type="entry name" value="UPF0309"/>
    <property type="match status" value="1"/>
</dbReference>
<evidence type="ECO:0000259" key="2">
    <source>
        <dbReference type="PROSITE" id="PS51464"/>
    </source>
</evidence>
<sequence>MFLHYVNQTADMLVKTAQAQTEITEKAARFLTDSIAQGGVIHVFGCGHSHLLAEELFYRAGGLACINPVLIEDIMLHKGAVRSSLLERQNGFAHSFIDKVDIRAEDVMIVVSTSGINPVPIDVQLLSKEKGAKTIALTSLSYSEKAVSRHKDGLKLSDVSDLVIDNGAPYGDAIVSSPGIPAPFAPVSTVMGAALLNGVIAAAIERLNQTGFTPPVFLSGNRSGADAHNEKLIKQYAQRIPLLRFES</sequence>
<dbReference type="GO" id="GO:1901135">
    <property type="term" value="P:carbohydrate derivative metabolic process"/>
    <property type="evidence" value="ECO:0007669"/>
    <property type="project" value="InterPro"/>
</dbReference>
<evidence type="ECO:0000313" key="3">
    <source>
        <dbReference type="EMBL" id="OXS80030.1"/>
    </source>
</evidence>
<dbReference type="EMBL" id="FTLX01000001">
    <property type="protein sequence ID" value="SIP90748.1"/>
    <property type="molecule type" value="Genomic_DNA"/>
</dbReference>
<dbReference type="InterPro" id="IPR001347">
    <property type="entry name" value="SIS_dom"/>
</dbReference>
<dbReference type="PANTHER" id="PTHR30390">
    <property type="entry name" value="SEDOHEPTULOSE 7-PHOSPHATE ISOMERASE / DNAA INITIATOR-ASSOCIATING FACTOR FOR REPLICATION INITIATION"/>
    <property type="match status" value="1"/>
</dbReference>
<keyword evidence="6" id="KW-1185">Reference proteome</keyword>
<gene>
    <name evidence="3" type="ORF">B1B05_00655</name>
    <name evidence="4" type="ORF">SAMN05443094_101135</name>
</gene>